<name>A0ABR1T9J5_9PEZI</name>
<proteinExistence type="predicted"/>
<evidence type="ECO:0000313" key="2">
    <source>
        <dbReference type="EMBL" id="KAK8043276.1"/>
    </source>
</evidence>
<keyword evidence="3" id="KW-1185">Reference proteome</keyword>
<dbReference type="InterPro" id="IPR035979">
    <property type="entry name" value="RBD_domain_sf"/>
</dbReference>
<feature type="compositionally biased region" description="Polar residues" evidence="1">
    <location>
        <begin position="14"/>
        <end position="26"/>
    </location>
</feature>
<feature type="region of interest" description="Disordered" evidence="1">
    <location>
        <begin position="1"/>
        <end position="60"/>
    </location>
</feature>
<accession>A0ABR1T9J5</accession>
<dbReference type="Proteomes" id="UP001444661">
    <property type="component" value="Unassembled WGS sequence"/>
</dbReference>
<protein>
    <recommendedName>
        <fullName evidence="4">RRM domain-containing protein</fullName>
    </recommendedName>
</protein>
<sequence length="262" mass="29203">MHHHEQSTHPRWPHTNTQESVGSSSGTNGGQRPASGTVDSFGMSSNYKGNKQNPANHSDNIPMGESCSVWMINLPPECTVNMLLSHIRQCDKVYATVINPPGGKHKTAAAKVVFWSQKGVYRLKKQVEAGAFTVGLYAPKFEVNRIRSRAARPGRECRVLQIKGHQHIINEQKLRDEVFRDKFQWQDDSVSVLASFADGEHILEWRFGSYRCQAENAYRAIQRKIGWGKGLVAQAIGSDALKGSDAWMWAHATVDYGVDPCA</sequence>
<evidence type="ECO:0000256" key="1">
    <source>
        <dbReference type="SAM" id="MobiDB-lite"/>
    </source>
</evidence>
<organism evidence="2 3">
    <name type="scientific">Apiospora rasikravindrae</name>
    <dbReference type="NCBI Taxonomy" id="990691"/>
    <lineage>
        <taxon>Eukaryota</taxon>
        <taxon>Fungi</taxon>
        <taxon>Dikarya</taxon>
        <taxon>Ascomycota</taxon>
        <taxon>Pezizomycotina</taxon>
        <taxon>Sordariomycetes</taxon>
        <taxon>Xylariomycetidae</taxon>
        <taxon>Amphisphaeriales</taxon>
        <taxon>Apiosporaceae</taxon>
        <taxon>Apiospora</taxon>
    </lineage>
</organism>
<dbReference type="SUPFAM" id="SSF54928">
    <property type="entry name" value="RNA-binding domain, RBD"/>
    <property type="match status" value="1"/>
</dbReference>
<gene>
    <name evidence="2" type="ORF">PG993_005706</name>
</gene>
<evidence type="ECO:0000313" key="3">
    <source>
        <dbReference type="Proteomes" id="UP001444661"/>
    </source>
</evidence>
<feature type="compositionally biased region" description="Polar residues" evidence="1">
    <location>
        <begin position="42"/>
        <end position="59"/>
    </location>
</feature>
<evidence type="ECO:0008006" key="4">
    <source>
        <dbReference type="Google" id="ProtNLM"/>
    </source>
</evidence>
<dbReference type="EMBL" id="JAQQWK010000004">
    <property type="protein sequence ID" value="KAK8043276.1"/>
    <property type="molecule type" value="Genomic_DNA"/>
</dbReference>
<comment type="caution">
    <text evidence="2">The sequence shown here is derived from an EMBL/GenBank/DDBJ whole genome shotgun (WGS) entry which is preliminary data.</text>
</comment>
<reference evidence="2 3" key="1">
    <citation type="submission" date="2023-01" db="EMBL/GenBank/DDBJ databases">
        <title>Analysis of 21 Apiospora genomes using comparative genomics revels a genus with tremendous synthesis potential of carbohydrate active enzymes and secondary metabolites.</title>
        <authorList>
            <person name="Sorensen T."/>
        </authorList>
    </citation>
    <scope>NUCLEOTIDE SEQUENCE [LARGE SCALE GENOMIC DNA]</scope>
    <source>
        <strain evidence="2 3">CBS 33761</strain>
    </source>
</reference>